<gene>
    <name evidence="3" type="ORF">DJ021_05040</name>
</gene>
<reference evidence="4" key="1">
    <citation type="submission" date="2018-05" db="EMBL/GenBank/DDBJ databases">
        <authorList>
            <person name="Li X."/>
        </authorList>
    </citation>
    <scope>NUCLEOTIDE SEQUENCE [LARGE SCALE GENOMIC DNA]</scope>
    <source>
        <strain evidence="4">HKS-05</strain>
    </source>
</reference>
<accession>A0A328AVU9</accession>
<organism evidence="3 4">
    <name type="scientific">Phenylobacterium hankyongense</name>
    <dbReference type="NCBI Taxonomy" id="1813876"/>
    <lineage>
        <taxon>Bacteria</taxon>
        <taxon>Pseudomonadati</taxon>
        <taxon>Pseudomonadota</taxon>
        <taxon>Alphaproteobacteria</taxon>
        <taxon>Caulobacterales</taxon>
        <taxon>Caulobacteraceae</taxon>
        <taxon>Phenylobacterium</taxon>
    </lineage>
</organism>
<dbReference type="RefSeq" id="WP_111456503.1">
    <property type="nucleotide sequence ID" value="NZ_QFYP01000001.1"/>
</dbReference>
<dbReference type="AlphaFoldDB" id="A0A328AVU9"/>
<dbReference type="Proteomes" id="UP000249842">
    <property type="component" value="Unassembled WGS sequence"/>
</dbReference>
<feature type="signal peptide" evidence="2">
    <location>
        <begin position="1"/>
        <end position="24"/>
    </location>
</feature>
<feature type="chain" id="PRO_5016261355" evidence="2">
    <location>
        <begin position="25"/>
        <end position="131"/>
    </location>
</feature>
<name>A0A328AVU9_9CAUL</name>
<keyword evidence="4" id="KW-1185">Reference proteome</keyword>
<evidence type="ECO:0000313" key="4">
    <source>
        <dbReference type="Proteomes" id="UP000249842"/>
    </source>
</evidence>
<sequence>MKTLKTLALIGASALALSATAASAQPYGRGYDRGYDHSQDRGYDRGYDRGQITSGYVDSLDWRISQAAQQRRISWQDARQLRGELRQVQPLAYRVQTGQARRWEQARLERTVHRIEVALSGGERYGYGYRH</sequence>
<evidence type="ECO:0000256" key="2">
    <source>
        <dbReference type="SAM" id="SignalP"/>
    </source>
</evidence>
<comment type="caution">
    <text evidence="3">The sequence shown here is derived from an EMBL/GenBank/DDBJ whole genome shotgun (WGS) entry which is preliminary data.</text>
</comment>
<dbReference type="OrthoDB" id="9917128at2"/>
<feature type="region of interest" description="Disordered" evidence="1">
    <location>
        <begin position="28"/>
        <end position="47"/>
    </location>
</feature>
<keyword evidence="2" id="KW-0732">Signal</keyword>
<evidence type="ECO:0000313" key="3">
    <source>
        <dbReference type="EMBL" id="RAK59210.1"/>
    </source>
</evidence>
<proteinExistence type="predicted"/>
<dbReference type="EMBL" id="QFYP01000001">
    <property type="protein sequence ID" value="RAK59210.1"/>
    <property type="molecule type" value="Genomic_DNA"/>
</dbReference>
<evidence type="ECO:0000256" key="1">
    <source>
        <dbReference type="SAM" id="MobiDB-lite"/>
    </source>
</evidence>
<feature type="compositionally biased region" description="Basic and acidic residues" evidence="1">
    <location>
        <begin position="30"/>
        <end position="47"/>
    </location>
</feature>
<protein>
    <submittedName>
        <fullName evidence="3">Uncharacterized protein</fullName>
    </submittedName>
</protein>